<name>A0A7S0CM72_9STRA</name>
<feature type="compositionally biased region" description="Polar residues" evidence="1">
    <location>
        <begin position="105"/>
        <end position="117"/>
    </location>
</feature>
<dbReference type="EMBL" id="HBEL01051110">
    <property type="protein sequence ID" value="CAD8427287.1"/>
    <property type="molecule type" value="Transcribed_RNA"/>
</dbReference>
<organism evidence="2">
    <name type="scientific">Proboscia inermis</name>
    <dbReference type="NCBI Taxonomy" id="420281"/>
    <lineage>
        <taxon>Eukaryota</taxon>
        <taxon>Sar</taxon>
        <taxon>Stramenopiles</taxon>
        <taxon>Ochrophyta</taxon>
        <taxon>Bacillariophyta</taxon>
        <taxon>Coscinodiscophyceae</taxon>
        <taxon>Rhizosoleniophycidae</taxon>
        <taxon>Rhizosoleniales</taxon>
        <taxon>Rhizosoleniaceae</taxon>
        <taxon>Proboscia</taxon>
    </lineage>
</organism>
<protein>
    <submittedName>
        <fullName evidence="2">Uncharacterized protein</fullName>
    </submittedName>
</protein>
<evidence type="ECO:0000313" key="2">
    <source>
        <dbReference type="EMBL" id="CAD8427287.1"/>
    </source>
</evidence>
<gene>
    <name evidence="2" type="ORF">PINE0816_LOCUS23452</name>
</gene>
<feature type="region of interest" description="Disordered" evidence="1">
    <location>
        <begin position="92"/>
        <end position="117"/>
    </location>
</feature>
<accession>A0A7S0CM72</accession>
<evidence type="ECO:0000256" key="1">
    <source>
        <dbReference type="SAM" id="MobiDB-lite"/>
    </source>
</evidence>
<sequence>MQSAVGLMPDMRACTSSSVVDGFGLLVSVKSDECGCGGCCDGLSKSNLFRRMRSAYVIYLVASPTPPPSFPPSPPQTAVSLSCILIFPQSTKHTIPSNRNRDSKASSNQNTPAMGSE</sequence>
<dbReference type="AlphaFoldDB" id="A0A7S0CM72"/>
<proteinExistence type="predicted"/>
<reference evidence="2" key="1">
    <citation type="submission" date="2021-01" db="EMBL/GenBank/DDBJ databases">
        <authorList>
            <person name="Corre E."/>
            <person name="Pelletier E."/>
            <person name="Niang G."/>
            <person name="Scheremetjew M."/>
            <person name="Finn R."/>
            <person name="Kale V."/>
            <person name="Holt S."/>
            <person name="Cochrane G."/>
            <person name="Meng A."/>
            <person name="Brown T."/>
            <person name="Cohen L."/>
        </authorList>
    </citation>
    <scope>NUCLEOTIDE SEQUENCE</scope>
    <source>
        <strain evidence="2">CCAP1064/1</strain>
    </source>
</reference>